<organism evidence="1">
    <name type="scientific">uncultured Thiotrichaceae bacterium</name>
    <dbReference type="NCBI Taxonomy" id="298394"/>
    <lineage>
        <taxon>Bacteria</taxon>
        <taxon>Pseudomonadati</taxon>
        <taxon>Pseudomonadota</taxon>
        <taxon>Gammaproteobacteria</taxon>
        <taxon>Thiotrichales</taxon>
        <taxon>Thiotrichaceae</taxon>
        <taxon>environmental samples</taxon>
    </lineage>
</organism>
<proteinExistence type="predicted"/>
<gene>
    <name evidence="1" type="ORF">HELGO_WM8479</name>
</gene>
<reference evidence="1" key="1">
    <citation type="submission" date="2020-01" db="EMBL/GenBank/DDBJ databases">
        <authorList>
            <person name="Meier V. D."/>
            <person name="Meier V D."/>
        </authorList>
    </citation>
    <scope>NUCLEOTIDE SEQUENCE</scope>
    <source>
        <strain evidence="1">HLG_WM_MAG_07</strain>
    </source>
</reference>
<accession>A0A6S6TZ10</accession>
<sequence>MNIEAVDVPEWVRWIAQDASGVWWGYSVEPLRFDKGWYENEVGDTVRLGETDVADWKSSLMKYAK</sequence>
<dbReference type="EMBL" id="CACVAY010000141">
    <property type="protein sequence ID" value="CAA6827715.1"/>
    <property type="molecule type" value="Genomic_DNA"/>
</dbReference>
<name>A0A6S6TZ10_9GAMM</name>
<dbReference type="AlphaFoldDB" id="A0A6S6TZ10"/>
<protein>
    <submittedName>
        <fullName evidence="1">Uncharacterized protein</fullName>
    </submittedName>
</protein>
<evidence type="ECO:0000313" key="1">
    <source>
        <dbReference type="EMBL" id="CAA6827715.1"/>
    </source>
</evidence>